<protein>
    <submittedName>
        <fullName evidence="2">Uncharacterized protein</fullName>
    </submittedName>
</protein>
<proteinExistence type="predicted"/>
<evidence type="ECO:0000313" key="2">
    <source>
        <dbReference type="EMBL" id="KAJ1085498.1"/>
    </source>
</evidence>
<sequence>MRSLGQRDRQQGAWGTGTGSEELGEQGDRQYEELGAEGQAARSLGHRDRQRGAWGTGTGSEELGAQGQAV</sequence>
<organism evidence="2 3">
    <name type="scientific">Pleurodeles waltl</name>
    <name type="common">Iberian ribbed newt</name>
    <dbReference type="NCBI Taxonomy" id="8319"/>
    <lineage>
        <taxon>Eukaryota</taxon>
        <taxon>Metazoa</taxon>
        <taxon>Chordata</taxon>
        <taxon>Craniata</taxon>
        <taxon>Vertebrata</taxon>
        <taxon>Euteleostomi</taxon>
        <taxon>Amphibia</taxon>
        <taxon>Batrachia</taxon>
        <taxon>Caudata</taxon>
        <taxon>Salamandroidea</taxon>
        <taxon>Salamandridae</taxon>
        <taxon>Pleurodelinae</taxon>
        <taxon>Pleurodeles</taxon>
    </lineage>
</organism>
<feature type="region of interest" description="Disordered" evidence="1">
    <location>
        <begin position="1"/>
        <end position="70"/>
    </location>
</feature>
<comment type="caution">
    <text evidence="2">The sequence shown here is derived from an EMBL/GenBank/DDBJ whole genome shotgun (WGS) entry which is preliminary data.</text>
</comment>
<reference evidence="2" key="1">
    <citation type="journal article" date="2022" name="bioRxiv">
        <title>Sequencing and chromosome-scale assembly of the giantPleurodeles waltlgenome.</title>
        <authorList>
            <person name="Brown T."/>
            <person name="Elewa A."/>
            <person name="Iarovenko S."/>
            <person name="Subramanian E."/>
            <person name="Araus A.J."/>
            <person name="Petzold A."/>
            <person name="Susuki M."/>
            <person name="Suzuki K.-i.T."/>
            <person name="Hayashi T."/>
            <person name="Toyoda A."/>
            <person name="Oliveira C."/>
            <person name="Osipova E."/>
            <person name="Leigh N.D."/>
            <person name="Simon A."/>
            <person name="Yun M.H."/>
        </authorList>
    </citation>
    <scope>NUCLEOTIDE SEQUENCE</scope>
    <source>
        <strain evidence="2">20211129_DDA</strain>
        <tissue evidence="2">Liver</tissue>
    </source>
</reference>
<name>A0AAV7L9Y0_PLEWA</name>
<dbReference type="AlphaFoldDB" id="A0AAV7L9Y0"/>
<gene>
    <name evidence="2" type="ORF">NDU88_005630</name>
</gene>
<dbReference type="EMBL" id="JANPWB010000016">
    <property type="protein sequence ID" value="KAJ1085498.1"/>
    <property type="molecule type" value="Genomic_DNA"/>
</dbReference>
<dbReference type="Proteomes" id="UP001066276">
    <property type="component" value="Chromosome 12"/>
</dbReference>
<keyword evidence="3" id="KW-1185">Reference proteome</keyword>
<feature type="compositionally biased region" description="Basic and acidic residues" evidence="1">
    <location>
        <begin position="1"/>
        <end position="10"/>
    </location>
</feature>
<evidence type="ECO:0000256" key="1">
    <source>
        <dbReference type="SAM" id="MobiDB-lite"/>
    </source>
</evidence>
<accession>A0AAV7L9Y0</accession>
<evidence type="ECO:0000313" key="3">
    <source>
        <dbReference type="Proteomes" id="UP001066276"/>
    </source>
</evidence>